<evidence type="ECO:0000256" key="9">
    <source>
        <dbReference type="ARBA" id="ARBA00023134"/>
    </source>
</evidence>
<keyword evidence="8" id="KW-0862">Zinc</keyword>
<dbReference type="GO" id="GO:0046872">
    <property type="term" value="F:metal ion binding"/>
    <property type="evidence" value="ECO:0007669"/>
    <property type="project" value="UniProtKB-KW"/>
</dbReference>
<dbReference type="InterPro" id="IPR032677">
    <property type="entry name" value="GTP_cyclohydro_II"/>
</dbReference>
<dbReference type="FunFam" id="3.40.50.10990:FF:000004">
    <property type="entry name" value="GTP cyclohydrolase II"/>
    <property type="match status" value="1"/>
</dbReference>
<comment type="cofactor">
    <cofactor evidence="1">
        <name>Zn(2+)</name>
        <dbReference type="ChEBI" id="CHEBI:29105"/>
    </cofactor>
</comment>
<dbReference type="SUPFAM" id="SSF142695">
    <property type="entry name" value="RibA-like"/>
    <property type="match status" value="1"/>
</dbReference>
<dbReference type="PANTHER" id="PTHR21327:SF18">
    <property type="entry name" value="3,4-DIHYDROXY-2-BUTANONE 4-PHOSPHATE SYNTHASE"/>
    <property type="match status" value="1"/>
</dbReference>
<keyword evidence="9" id="KW-0342">GTP-binding</keyword>
<dbReference type="NCBIfam" id="NF001591">
    <property type="entry name" value="PRK00393.1"/>
    <property type="match status" value="1"/>
</dbReference>
<organism evidence="12 13">
    <name type="scientific">Paenibacillus peoriae</name>
    <dbReference type="NCBI Taxonomy" id="59893"/>
    <lineage>
        <taxon>Bacteria</taxon>
        <taxon>Bacillati</taxon>
        <taxon>Bacillota</taxon>
        <taxon>Bacilli</taxon>
        <taxon>Bacillales</taxon>
        <taxon>Paenibacillaceae</taxon>
        <taxon>Paenibacillus</taxon>
    </lineage>
</organism>
<dbReference type="GO" id="GO:0003935">
    <property type="term" value="F:GTP cyclohydrolase II activity"/>
    <property type="evidence" value="ECO:0007669"/>
    <property type="project" value="UniProtKB-EC"/>
</dbReference>
<keyword evidence="6" id="KW-0547">Nucleotide-binding</keyword>
<keyword evidence="5" id="KW-0479">Metal-binding</keyword>
<evidence type="ECO:0000256" key="8">
    <source>
        <dbReference type="ARBA" id="ARBA00022833"/>
    </source>
</evidence>
<proteinExistence type="predicted"/>
<evidence type="ECO:0000256" key="1">
    <source>
        <dbReference type="ARBA" id="ARBA00001947"/>
    </source>
</evidence>
<dbReference type="Pfam" id="PF00925">
    <property type="entry name" value="GTP_cyclohydro2"/>
    <property type="match status" value="1"/>
</dbReference>
<reference evidence="12 13" key="1">
    <citation type="submission" date="2020-09" db="EMBL/GenBank/DDBJ databases">
        <title>Characterization of Paenibacillus peoriae strain ZF390 with broad-spectrum antimicrobial activity as a potential biocontrol agent.</title>
        <authorList>
            <person name="Li L."/>
            <person name="Zhao Y."/>
            <person name="Li B."/>
            <person name="Xie X."/>
        </authorList>
    </citation>
    <scope>NUCLEOTIDE SEQUENCE [LARGE SCALE GENOMIC DNA]</scope>
    <source>
        <strain evidence="12 13">ZF390</strain>
    </source>
</reference>
<accession>A0A7H0Y730</accession>
<dbReference type="EC" id="3.5.4.25" evidence="3"/>
<protein>
    <recommendedName>
        <fullName evidence="3">GTP cyclohydrolase II</fullName>
        <ecNumber evidence="3">3.5.4.25</ecNumber>
    </recommendedName>
</protein>
<evidence type="ECO:0000313" key="12">
    <source>
        <dbReference type="EMBL" id="QNR66888.1"/>
    </source>
</evidence>
<evidence type="ECO:0000256" key="3">
    <source>
        <dbReference type="ARBA" id="ARBA00012762"/>
    </source>
</evidence>
<name>A0A7H0Y730_9BACL</name>
<dbReference type="AlphaFoldDB" id="A0A7H0Y730"/>
<keyword evidence="7 12" id="KW-0378">Hydrolase</keyword>
<evidence type="ECO:0000256" key="2">
    <source>
        <dbReference type="ARBA" id="ARBA00004853"/>
    </source>
</evidence>
<comment type="pathway">
    <text evidence="2">Cofactor biosynthesis; riboflavin biosynthesis; 5-amino-6-(D-ribitylamino)uracil from GTP: step 1/4.</text>
</comment>
<dbReference type="GO" id="GO:0005525">
    <property type="term" value="F:GTP binding"/>
    <property type="evidence" value="ECO:0007669"/>
    <property type="project" value="UniProtKB-KW"/>
</dbReference>
<dbReference type="Proteomes" id="UP000516384">
    <property type="component" value="Chromosome"/>
</dbReference>
<comment type="catalytic activity">
    <reaction evidence="10">
        <text>GTP + 4 H2O = 2,5-diamino-6-hydroxy-4-(5-phosphoribosylamino)-pyrimidine + formate + 2 phosphate + 3 H(+)</text>
        <dbReference type="Rhea" id="RHEA:23704"/>
        <dbReference type="ChEBI" id="CHEBI:15377"/>
        <dbReference type="ChEBI" id="CHEBI:15378"/>
        <dbReference type="ChEBI" id="CHEBI:15740"/>
        <dbReference type="ChEBI" id="CHEBI:37565"/>
        <dbReference type="ChEBI" id="CHEBI:43474"/>
        <dbReference type="ChEBI" id="CHEBI:58614"/>
        <dbReference type="EC" id="3.5.4.25"/>
    </reaction>
</comment>
<dbReference type="EMBL" id="CP061172">
    <property type="protein sequence ID" value="QNR66888.1"/>
    <property type="molecule type" value="Genomic_DNA"/>
</dbReference>
<evidence type="ECO:0000256" key="7">
    <source>
        <dbReference type="ARBA" id="ARBA00022801"/>
    </source>
</evidence>
<feature type="domain" description="GTP cyclohydrolase II" evidence="11">
    <location>
        <begin position="78"/>
        <end position="222"/>
    </location>
</feature>
<gene>
    <name evidence="12" type="ORF">IAQ67_24380</name>
</gene>
<evidence type="ECO:0000256" key="10">
    <source>
        <dbReference type="ARBA" id="ARBA00049295"/>
    </source>
</evidence>
<dbReference type="PANTHER" id="PTHR21327">
    <property type="entry name" value="GTP CYCLOHYDROLASE II-RELATED"/>
    <property type="match status" value="1"/>
</dbReference>
<dbReference type="GO" id="GO:0005829">
    <property type="term" value="C:cytosol"/>
    <property type="evidence" value="ECO:0007669"/>
    <property type="project" value="TreeGrafter"/>
</dbReference>
<dbReference type="CDD" id="cd00641">
    <property type="entry name" value="GTP_cyclohydro2"/>
    <property type="match status" value="1"/>
</dbReference>
<dbReference type="RefSeq" id="WP_103048312.1">
    <property type="nucleotide sequence ID" value="NZ_CP061172.1"/>
</dbReference>
<sequence>MNQKDIATLLNDKIQTVRGVQSSTILVGPIKLPVNLEGETVVFQWYCWLPVRDEEDRQDLLNATAETIVKRLSTLDLAEGQQSSVLVYGDLQQSENALVRMHSICHTGDIFGSKRCDCGFQLHQSMKMIVEHGTGALFYLANHEGRGIGLFSKAMAYILQEEGMDTVEANHQLGFEDDTRNYADAISVLRHLRQKPVTLITNNPKKMDALKKSGMNVAGRMPLWGDVSQYNERYLNTKVERSGHLRDSDLREVL</sequence>
<evidence type="ECO:0000256" key="6">
    <source>
        <dbReference type="ARBA" id="ARBA00022741"/>
    </source>
</evidence>
<evidence type="ECO:0000313" key="13">
    <source>
        <dbReference type="Proteomes" id="UP000516384"/>
    </source>
</evidence>
<keyword evidence="4" id="KW-0686">Riboflavin biosynthesis</keyword>
<dbReference type="InterPro" id="IPR036144">
    <property type="entry name" value="RibA-like_sf"/>
</dbReference>
<evidence type="ECO:0000256" key="4">
    <source>
        <dbReference type="ARBA" id="ARBA00022619"/>
    </source>
</evidence>
<dbReference type="GO" id="GO:0009231">
    <property type="term" value="P:riboflavin biosynthetic process"/>
    <property type="evidence" value="ECO:0007669"/>
    <property type="project" value="UniProtKB-UniPathway"/>
</dbReference>
<evidence type="ECO:0000259" key="11">
    <source>
        <dbReference type="Pfam" id="PF00925"/>
    </source>
</evidence>
<dbReference type="Gene3D" id="3.40.50.10990">
    <property type="entry name" value="GTP cyclohydrolase II"/>
    <property type="match status" value="1"/>
</dbReference>
<evidence type="ECO:0000256" key="5">
    <source>
        <dbReference type="ARBA" id="ARBA00022723"/>
    </source>
</evidence>
<dbReference type="UniPathway" id="UPA00275"/>
<dbReference type="InterPro" id="IPR000926">
    <property type="entry name" value="RibA"/>
</dbReference>